<dbReference type="EMBL" id="BGPR01124054">
    <property type="protein sequence ID" value="GBN28618.1"/>
    <property type="molecule type" value="Genomic_DNA"/>
</dbReference>
<keyword evidence="2" id="KW-1185">Reference proteome</keyword>
<evidence type="ECO:0000313" key="1">
    <source>
        <dbReference type="EMBL" id="GBN28618.1"/>
    </source>
</evidence>
<gene>
    <name evidence="1" type="ORF">AVEN_10163_1</name>
</gene>
<dbReference type="AlphaFoldDB" id="A0A4Y2MN66"/>
<evidence type="ECO:0000313" key="2">
    <source>
        <dbReference type="Proteomes" id="UP000499080"/>
    </source>
</evidence>
<sequence length="123" mass="14301">MTLGVPAVTRGPSDVTAEFPQFLDTLYFCDFHRLNVVWDPMFYGDFHPLDAYYYPSEFVGGIRQRPVYISPQWNRASNHVPRYRDLITRPPQPLCYGRVVCLNICICCQPDFIRTFIRGMSGK</sequence>
<reference evidence="1 2" key="1">
    <citation type="journal article" date="2019" name="Sci. Rep.">
        <title>Orb-weaving spider Araneus ventricosus genome elucidates the spidroin gene catalogue.</title>
        <authorList>
            <person name="Kono N."/>
            <person name="Nakamura H."/>
            <person name="Ohtoshi R."/>
            <person name="Moran D.A.P."/>
            <person name="Shinohara A."/>
            <person name="Yoshida Y."/>
            <person name="Fujiwara M."/>
            <person name="Mori M."/>
            <person name="Tomita M."/>
            <person name="Arakawa K."/>
        </authorList>
    </citation>
    <scope>NUCLEOTIDE SEQUENCE [LARGE SCALE GENOMIC DNA]</scope>
</reference>
<name>A0A4Y2MN66_ARAVE</name>
<dbReference type="Proteomes" id="UP000499080">
    <property type="component" value="Unassembled WGS sequence"/>
</dbReference>
<proteinExistence type="predicted"/>
<organism evidence="1 2">
    <name type="scientific">Araneus ventricosus</name>
    <name type="common">Orbweaver spider</name>
    <name type="synonym">Epeira ventricosa</name>
    <dbReference type="NCBI Taxonomy" id="182803"/>
    <lineage>
        <taxon>Eukaryota</taxon>
        <taxon>Metazoa</taxon>
        <taxon>Ecdysozoa</taxon>
        <taxon>Arthropoda</taxon>
        <taxon>Chelicerata</taxon>
        <taxon>Arachnida</taxon>
        <taxon>Araneae</taxon>
        <taxon>Araneomorphae</taxon>
        <taxon>Entelegynae</taxon>
        <taxon>Araneoidea</taxon>
        <taxon>Araneidae</taxon>
        <taxon>Araneus</taxon>
    </lineage>
</organism>
<protein>
    <submittedName>
        <fullName evidence="1">Uncharacterized protein</fullName>
    </submittedName>
</protein>
<accession>A0A4Y2MN66</accession>
<comment type="caution">
    <text evidence="1">The sequence shown here is derived from an EMBL/GenBank/DDBJ whole genome shotgun (WGS) entry which is preliminary data.</text>
</comment>